<keyword evidence="3" id="KW-1185">Reference proteome</keyword>
<dbReference type="Proteomes" id="UP000009135">
    <property type="component" value="Chromosome"/>
</dbReference>
<dbReference type="HOGENOM" id="CLU_098620_3_0_14"/>
<protein>
    <submittedName>
        <fullName evidence="2">Uncharacterized protein</fullName>
    </submittedName>
</protein>
<evidence type="ECO:0000313" key="2">
    <source>
        <dbReference type="EMBL" id="AEW45857.1"/>
    </source>
</evidence>
<organism evidence="2 3">
    <name type="scientific">Mycoplasma haemocanis (strain Illinois)</name>
    <dbReference type="NCBI Taxonomy" id="1111676"/>
    <lineage>
        <taxon>Bacteria</taxon>
        <taxon>Bacillati</taxon>
        <taxon>Mycoplasmatota</taxon>
        <taxon>Mollicutes</taxon>
        <taxon>Mycoplasmataceae</taxon>
        <taxon>Mycoplasma</taxon>
    </lineage>
</organism>
<accession>H6N885</accession>
<sequence length="217" mass="23938">MPSPAVIKIASGLGALGMIGGGGIALYKSELFKTKTTLGELVRQDKWTLLNSSNTDQISKILEAYKKSSPNKPTLLFPAFNGTENKAVEKLLEECQKASSKLSDDPDKDIFLRQIKKWCVVPKTVSQRLNDLGYKTLSTEAPSGSTNEQSEWVEKGKSHHGTHDHKIKDITTTGDQNNDAKVIREACKKKNETNSYDEDFDDALRASTLWCSVSTSK</sequence>
<evidence type="ECO:0000256" key="1">
    <source>
        <dbReference type="SAM" id="Phobius"/>
    </source>
</evidence>
<name>H6N885_MYCHN</name>
<proteinExistence type="predicted"/>
<dbReference type="EMBL" id="CP003199">
    <property type="protein sequence ID" value="AEW45857.1"/>
    <property type="molecule type" value="Genomic_DNA"/>
</dbReference>
<keyword evidence="1" id="KW-0812">Transmembrane</keyword>
<dbReference type="OrthoDB" id="9826598at2"/>
<dbReference type="KEGG" id="mhe:MHC_05005"/>
<feature type="transmembrane region" description="Helical" evidence="1">
    <location>
        <begin position="6"/>
        <end position="27"/>
    </location>
</feature>
<keyword evidence="1" id="KW-1133">Transmembrane helix</keyword>
<dbReference type="STRING" id="1111676.MHC_05005"/>
<evidence type="ECO:0000313" key="3">
    <source>
        <dbReference type="Proteomes" id="UP000009135"/>
    </source>
</evidence>
<keyword evidence="1" id="KW-0472">Membrane</keyword>
<dbReference type="AlphaFoldDB" id="H6N885"/>
<gene>
    <name evidence="2" type="ordered locus">MHC_05005</name>
</gene>
<reference evidence="2 3" key="1">
    <citation type="journal article" date="2012" name="J. Bacteriol.">
        <title>Complete genome sequence of Mycoplasma haemocanis strain Illinois.</title>
        <authorList>
            <person name="do Nascimento N.C."/>
            <person name="Guimaraes A.M."/>
            <person name="Santos A.P."/>
            <person name="Sanmiguel P.J."/>
            <person name="Messick J.B."/>
        </authorList>
    </citation>
    <scope>NUCLEOTIDE SEQUENCE [LARGE SCALE GENOMIC DNA]</scope>
    <source>
        <strain evidence="2 3">Illinois</strain>
    </source>
</reference>